<dbReference type="GO" id="GO:0009089">
    <property type="term" value="P:lysine biosynthetic process via diaminopimelate"/>
    <property type="evidence" value="ECO:0007669"/>
    <property type="project" value="UniProtKB-UniRule"/>
</dbReference>
<feature type="domain" description="Dihydrodipicolinate reductase C-terminal" evidence="15">
    <location>
        <begin position="122"/>
        <end position="252"/>
    </location>
</feature>
<feature type="active site" description="Proton donor" evidence="13">
    <location>
        <position position="150"/>
    </location>
</feature>
<keyword evidence="7 13" id="KW-0520">NAD</keyword>
<evidence type="ECO:0000259" key="15">
    <source>
        <dbReference type="Pfam" id="PF05173"/>
    </source>
</evidence>
<dbReference type="InterPro" id="IPR022664">
    <property type="entry name" value="DapB_N_CS"/>
</dbReference>
<dbReference type="PIRSF" id="PIRSF000161">
    <property type="entry name" value="DHPR"/>
    <property type="match status" value="1"/>
</dbReference>
<dbReference type="HAMAP" id="MF_00102">
    <property type="entry name" value="DapB"/>
    <property type="match status" value="1"/>
</dbReference>
<dbReference type="InterPro" id="IPR036291">
    <property type="entry name" value="NAD(P)-bd_dom_sf"/>
</dbReference>
<gene>
    <name evidence="13" type="primary">dapB</name>
    <name evidence="16" type="ORF">CVT63_03890</name>
</gene>
<evidence type="ECO:0000256" key="1">
    <source>
        <dbReference type="ARBA" id="ARBA00006642"/>
    </source>
</evidence>
<reference evidence="16 17" key="1">
    <citation type="journal article" date="2017" name="ISME J.">
        <title>Potential for microbial H2 and metal transformations associated with novel bacteria and archaea in deep terrestrial subsurface sediments.</title>
        <authorList>
            <person name="Hernsdorf A.W."/>
            <person name="Amano Y."/>
            <person name="Miyakawa K."/>
            <person name="Ise K."/>
            <person name="Suzuki Y."/>
            <person name="Anantharaman K."/>
            <person name="Probst A."/>
            <person name="Burstein D."/>
            <person name="Thomas B.C."/>
            <person name="Banfield J.F."/>
        </authorList>
    </citation>
    <scope>NUCLEOTIDE SEQUENCE [LARGE SCALE GENOMIC DNA]</scope>
    <source>
        <strain evidence="16">HGW-Actinobacteria-3</strain>
    </source>
</reference>
<proteinExistence type="inferred from homology"/>
<feature type="binding site" evidence="13">
    <location>
        <begin position="116"/>
        <end position="119"/>
    </location>
    <ligand>
        <name>NAD(+)</name>
        <dbReference type="ChEBI" id="CHEBI:57540"/>
    </ligand>
</feature>
<dbReference type="AlphaFoldDB" id="A0A2N3G6J5"/>
<keyword evidence="5 13" id="KW-0220">Diaminopimelate biosynthesis</keyword>
<comment type="catalytic activity">
    <reaction evidence="12 13">
        <text>(S)-2,3,4,5-tetrahydrodipicolinate + NAD(+) + H2O = (2S,4S)-4-hydroxy-2,3,4,5-tetrahydrodipicolinate + NADH + H(+)</text>
        <dbReference type="Rhea" id="RHEA:35323"/>
        <dbReference type="ChEBI" id="CHEBI:15377"/>
        <dbReference type="ChEBI" id="CHEBI:15378"/>
        <dbReference type="ChEBI" id="CHEBI:16845"/>
        <dbReference type="ChEBI" id="CHEBI:57540"/>
        <dbReference type="ChEBI" id="CHEBI:57945"/>
        <dbReference type="ChEBI" id="CHEBI:67139"/>
        <dbReference type="EC" id="1.17.1.8"/>
    </reaction>
</comment>
<evidence type="ECO:0000256" key="7">
    <source>
        <dbReference type="ARBA" id="ARBA00023027"/>
    </source>
</evidence>
<keyword evidence="6 13" id="KW-0560">Oxidoreductase</keyword>
<feature type="domain" description="Dihydrodipicolinate reductase N-terminal" evidence="14">
    <location>
        <begin position="3"/>
        <end position="119"/>
    </location>
</feature>
<dbReference type="GO" id="GO:0051287">
    <property type="term" value="F:NAD binding"/>
    <property type="evidence" value="ECO:0007669"/>
    <property type="project" value="UniProtKB-UniRule"/>
</dbReference>
<comment type="function">
    <text evidence="13">Catalyzes the conversion of 4-hydroxy-tetrahydrodipicolinate (HTPA) to tetrahydrodipicolinate.</text>
</comment>
<dbReference type="GO" id="GO:0016726">
    <property type="term" value="F:oxidoreductase activity, acting on CH or CH2 groups, NAD or NADP as acceptor"/>
    <property type="evidence" value="ECO:0007669"/>
    <property type="project" value="UniProtKB-UniRule"/>
</dbReference>
<keyword evidence="4 13" id="KW-0521">NADP</keyword>
<dbReference type="Gene3D" id="3.30.360.10">
    <property type="entry name" value="Dihydrodipicolinate Reductase, domain 2"/>
    <property type="match status" value="1"/>
</dbReference>
<dbReference type="EMBL" id="PHEX01000026">
    <property type="protein sequence ID" value="PKQ28242.1"/>
    <property type="molecule type" value="Genomic_DNA"/>
</dbReference>
<keyword evidence="8 13" id="KW-0457">Lysine biosynthesis</keyword>
<name>A0A2N3G6J5_9ACTN</name>
<evidence type="ECO:0000256" key="10">
    <source>
        <dbReference type="ARBA" id="ARBA00038983"/>
    </source>
</evidence>
<evidence type="ECO:0000256" key="5">
    <source>
        <dbReference type="ARBA" id="ARBA00022915"/>
    </source>
</evidence>
<organism evidence="16 17">
    <name type="scientific">Candidatus Anoxymicrobium japonicum</name>
    <dbReference type="NCBI Taxonomy" id="2013648"/>
    <lineage>
        <taxon>Bacteria</taxon>
        <taxon>Bacillati</taxon>
        <taxon>Actinomycetota</taxon>
        <taxon>Candidatus Geothermincolia</taxon>
        <taxon>Candidatus Geothermincolales</taxon>
        <taxon>Candidatus Anoxymicrobiaceae</taxon>
        <taxon>Candidatus Anoxymicrobium</taxon>
    </lineage>
</organism>
<evidence type="ECO:0000256" key="8">
    <source>
        <dbReference type="ARBA" id="ARBA00023154"/>
    </source>
</evidence>
<evidence type="ECO:0000256" key="11">
    <source>
        <dbReference type="ARBA" id="ARBA00049080"/>
    </source>
</evidence>
<comment type="subunit">
    <text evidence="13">Homotetramer.</text>
</comment>
<dbReference type="Proteomes" id="UP000233654">
    <property type="component" value="Unassembled WGS sequence"/>
</dbReference>
<dbReference type="SUPFAM" id="SSF55347">
    <property type="entry name" value="Glyceraldehyde-3-phosphate dehydrogenase-like, C-terminal domain"/>
    <property type="match status" value="1"/>
</dbReference>
<dbReference type="GO" id="GO:0005829">
    <property type="term" value="C:cytosol"/>
    <property type="evidence" value="ECO:0007669"/>
    <property type="project" value="TreeGrafter"/>
</dbReference>
<evidence type="ECO:0000313" key="17">
    <source>
        <dbReference type="Proteomes" id="UP000233654"/>
    </source>
</evidence>
<sequence length="257" mass="26914">MLKVAVLGALGNMGRQVTRVVLEDPTCELVAAIDPANSRAEVRCAGVPALCDISYLNGVDVDVIVDFTHATASVSNIMWALDHGINAVVGTTGIGDDDLALIDAKARNGSANVLIAPNFALGAVLMMKFSEAAAKFFDQCEIVEFHHRGKKDSPSGTAIATARRVGDVTPAAQAPSTSESEVIECRGGRLGPVNIHSVRLDGLVARQEVIFGSPGQTLTIRHDATDRSCFMPGVIMAVKAIADMPGLTIGLEPLLSI</sequence>
<dbReference type="UniPathway" id="UPA00034">
    <property type="reaction ID" value="UER00018"/>
</dbReference>
<evidence type="ECO:0000256" key="9">
    <source>
        <dbReference type="ARBA" id="ARBA00037922"/>
    </source>
</evidence>
<dbReference type="FunFam" id="3.30.360.10:FF:000009">
    <property type="entry name" value="4-hydroxy-tetrahydrodipicolinate reductase"/>
    <property type="match status" value="1"/>
</dbReference>
<feature type="binding site" evidence="13">
    <location>
        <begin position="156"/>
        <end position="157"/>
    </location>
    <ligand>
        <name>(S)-2,3,4,5-tetrahydrodipicolinate</name>
        <dbReference type="ChEBI" id="CHEBI:16845"/>
    </ligand>
</feature>
<feature type="binding site" evidence="13">
    <location>
        <begin position="8"/>
        <end position="13"/>
    </location>
    <ligand>
        <name>NAD(+)</name>
        <dbReference type="ChEBI" id="CHEBI:57540"/>
    </ligand>
</feature>
<dbReference type="Pfam" id="PF05173">
    <property type="entry name" value="DapB_C"/>
    <property type="match status" value="1"/>
</dbReference>
<dbReference type="InterPro" id="IPR023940">
    <property type="entry name" value="DHDPR_bac"/>
</dbReference>
<feature type="binding site" evidence="13">
    <location>
        <begin position="90"/>
        <end position="92"/>
    </location>
    <ligand>
        <name>NAD(+)</name>
        <dbReference type="ChEBI" id="CHEBI:57540"/>
    </ligand>
</feature>
<dbReference type="Gene3D" id="3.40.50.720">
    <property type="entry name" value="NAD(P)-binding Rossmann-like Domain"/>
    <property type="match status" value="1"/>
</dbReference>
<dbReference type="PROSITE" id="PS01298">
    <property type="entry name" value="DAPB"/>
    <property type="match status" value="1"/>
</dbReference>
<dbReference type="GO" id="GO:0019877">
    <property type="term" value="P:diaminopimelate biosynthetic process"/>
    <property type="evidence" value="ECO:0007669"/>
    <property type="project" value="UniProtKB-UniRule"/>
</dbReference>
<dbReference type="EC" id="1.17.1.8" evidence="10 13"/>
<evidence type="ECO:0000256" key="2">
    <source>
        <dbReference type="ARBA" id="ARBA00022490"/>
    </source>
</evidence>
<accession>A0A2N3G6J5</accession>
<feature type="binding site" evidence="13">
    <location>
        <position position="39"/>
    </location>
    <ligand>
        <name>NADP(+)</name>
        <dbReference type="ChEBI" id="CHEBI:58349"/>
    </ligand>
</feature>
<feature type="active site" description="Proton donor/acceptor" evidence="13">
    <location>
        <position position="146"/>
    </location>
</feature>
<comment type="pathway">
    <text evidence="9 13">Amino-acid biosynthesis; L-lysine biosynthesis via DAP pathway; (S)-tetrahydrodipicolinate from L-aspartate: step 4/4.</text>
</comment>
<dbReference type="PANTHER" id="PTHR20836">
    <property type="entry name" value="DIHYDRODIPICOLINATE REDUCTASE"/>
    <property type="match status" value="1"/>
</dbReference>
<evidence type="ECO:0000256" key="4">
    <source>
        <dbReference type="ARBA" id="ARBA00022857"/>
    </source>
</evidence>
<evidence type="ECO:0000313" key="16">
    <source>
        <dbReference type="EMBL" id="PKQ28242.1"/>
    </source>
</evidence>
<evidence type="ECO:0000256" key="3">
    <source>
        <dbReference type="ARBA" id="ARBA00022605"/>
    </source>
</evidence>
<protein>
    <recommendedName>
        <fullName evidence="10 13">4-hydroxy-tetrahydrodipicolinate reductase</fullName>
        <shortName evidence="13">HTPA reductase</shortName>
        <ecNumber evidence="10 13">1.17.1.8</ecNumber>
    </recommendedName>
</protein>
<comment type="subcellular location">
    <subcellularLocation>
        <location evidence="13">Cytoplasm</location>
    </subcellularLocation>
</comment>
<dbReference type="Pfam" id="PF01113">
    <property type="entry name" value="DapB_N"/>
    <property type="match status" value="1"/>
</dbReference>
<keyword evidence="2 13" id="KW-0963">Cytoplasm</keyword>
<evidence type="ECO:0000256" key="12">
    <source>
        <dbReference type="ARBA" id="ARBA00049396"/>
    </source>
</evidence>
<evidence type="ECO:0000256" key="6">
    <source>
        <dbReference type="ARBA" id="ARBA00023002"/>
    </source>
</evidence>
<comment type="caution">
    <text evidence="13">Lacks conserved residue(s) required for the propagation of feature annotation.</text>
</comment>
<dbReference type="PANTHER" id="PTHR20836:SF0">
    <property type="entry name" value="4-HYDROXY-TETRAHYDRODIPICOLINATE REDUCTASE 1, CHLOROPLASTIC-RELATED"/>
    <property type="match status" value="1"/>
</dbReference>
<dbReference type="NCBIfam" id="TIGR00036">
    <property type="entry name" value="dapB"/>
    <property type="match status" value="1"/>
</dbReference>
<comment type="caution">
    <text evidence="13">Was originally thought to be a dihydrodipicolinate reductase (DHDPR), catalyzing the conversion of dihydrodipicolinate to tetrahydrodipicolinate. However, it was shown in E.coli that the substrate of the enzymatic reaction is not dihydrodipicolinate (DHDP) but in fact (2S,4S)-4-hydroxy-2,3,4,5-tetrahydrodipicolinic acid (HTPA), the product released by the DapA-catalyzed reaction.</text>
</comment>
<dbReference type="CDD" id="cd02274">
    <property type="entry name" value="DHDPR_N"/>
    <property type="match status" value="1"/>
</dbReference>
<dbReference type="GO" id="GO:0008839">
    <property type="term" value="F:4-hydroxy-tetrahydrodipicolinate reductase"/>
    <property type="evidence" value="ECO:0007669"/>
    <property type="project" value="UniProtKB-UniRule"/>
</dbReference>
<dbReference type="InterPro" id="IPR022663">
    <property type="entry name" value="DapB_C"/>
</dbReference>
<dbReference type="SUPFAM" id="SSF51735">
    <property type="entry name" value="NAD(P)-binding Rossmann-fold domains"/>
    <property type="match status" value="1"/>
</dbReference>
<dbReference type="InterPro" id="IPR000846">
    <property type="entry name" value="DapB_N"/>
</dbReference>
<evidence type="ECO:0000256" key="13">
    <source>
        <dbReference type="HAMAP-Rule" id="MF_00102"/>
    </source>
</evidence>
<comment type="caution">
    <text evidence="16">The sequence shown here is derived from an EMBL/GenBank/DDBJ whole genome shotgun (WGS) entry which is preliminary data.</text>
</comment>
<dbReference type="GO" id="GO:0050661">
    <property type="term" value="F:NADP binding"/>
    <property type="evidence" value="ECO:0007669"/>
    <property type="project" value="UniProtKB-UniRule"/>
</dbReference>
<comment type="catalytic activity">
    <reaction evidence="11 13">
        <text>(S)-2,3,4,5-tetrahydrodipicolinate + NADP(+) + H2O = (2S,4S)-4-hydroxy-2,3,4,5-tetrahydrodipicolinate + NADPH + H(+)</text>
        <dbReference type="Rhea" id="RHEA:35331"/>
        <dbReference type="ChEBI" id="CHEBI:15377"/>
        <dbReference type="ChEBI" id="CHEBI:15378"/>
        <dbReference type="ChEBI" id="CHEBI:16845"/>
        <dbReference type="ChEBI" id="CHEBI:57783"/>
        <dbReference type="ChEBI" id="CHEBI:58349"/>
        <dbReference type="ChEBI" id="CHEBI:67139"/>
        <dbReference type="EC" id="1.17.1.8"/>
    </reaction>
</comment>
<feature type="binding site" evidence="13">
    <location>
        <position position="147"/>
    </location>
    <ligand>
        <name>(S)-2,3,4,5-tetrahydrodipicolinate</name>
        <dbReference type="ChEBI" id="CHEBI:16845"/>
    </ligand>
</feature>
<evidence type="ECO:0000259" key="14">
    <source>
        <dbReference type="Pfam" id="PF01113"/>
    </source>
</evidence>
<comment type="similarity">
    <text evidence="1 13">Belongs to the DapB family.</text>
</comment>
<keyword evidence="3 13" id="KW-0028">Amino-acid biosynthesis</keyword>